<evidence type="ECO:0000256" key="4">
    <source>
        <dbReference type="ARBA" id="ARBA00022598"/>
    </source>
</evidence>
<evidence type="ECO:0000313" key="16">
    <source>
        <dbReference type="EMBL" id="ETR71461.1"/>
    </source>
</evidence>
<evidence type="ECO:0000256" key="11">
    <source>
        <dbReference type="ARBA" id="ARBA00060965"/>
    </source>
</evidence>
<dbReference type="GO" id="GO:0005829">
    <property type="term" value="C:cytosol"/>
    <property type="evidence" value="ECO:0007669"/>
    <property type="project" value="TreeGrafter"/>
</dbReference>
<dbReference type="InterPro" id="IPR002305">
    <property type="entry name" value="aa-tRNA-synth_Ic"/>
</dbReference>
<dbReference type="InterPro" id="IPR002307">
    <property type="entry name" value="Tyr-tRNA-ligase"/>
</dbReference>
<dbReference type="NCBIfam" id="TIGR00234">
    <property type="entry name" value="tyrS"/>
    <property type="match status" value="1"/>
</dbReference>
<dbReference type="EMBL" id="ATBP01000266">
    <property type="protein sequence ID" value="ETR71461.1"/>
    <property type="molecule type" value="Genomic_DNA"/>
</dbReference>
<dbReference type="Proteomes" id="UP000189670">
    <property type="component" value="Unassembled WGS sequence"/>
</dbReference>
<dbReference type="GO" id="GO:0042803">
    <property type="term" value="F:protein homodimerization activity"/>
    <property type="evidence" value="ECO:0007669"/>
    <property type="project" value="UniProtKB-ARBA"/>
</dbReference>
<accession>A0A1V1P9D2</accession>
<dbReference type="InterPro" id="IPR024088">
    <property type="entry name" value="Tyr-tRNA-ligase_bac-type"/>
</dbReference>
<evidence type="ECO:0000256" key="12">
    <source>
        <dbReference type="ARBA" id="ARBA00074155"/>
    </source>
</evidence>
<evidence type="ECO:0000313" key="17">
    <source>
        <dbReference type="Proteomes" id="UP000189670"/>
    </source>
</evidence>
<dbReference type="CDD" id="cd00805">
    <property type="entry name" value="TyrRS_core"/>
    <property type="match status" value="1"/>
</dbReference>
<evidence type="ECO:0000256" key="2">
    <source>
        <dbReference type="ARBA" id="ARBA00013160"/>
    </source>
</evidence>
<dbReference type="EC" id="6.1.1.1" evidence="2 13"/>
<keyword evidence="7 14" id="KW-0694">RNA-binding</keyword>
<evidence type="ECO:0000256" key="1">
    <source>
        <dbReference type="ARBA" id="ARBA00004496"/>
    </source>
</evidence>
<dbReference type="PANTHER" id="PTHR11766">
    <property type="entry name" value="TYROSYL-TRNA SYNTHETASE"/>
    <property type="match status" value="1"/>
</dbReference>
<dbReference type="Gene3D" id="3.10.290.10">
    <property type="entry name" value="RNA-binding S4 domain"/>
    <property type="match status" value="1"/>
</dbReference>
<gene>
    <name evidence="16" type="ORF">OMM_08111</name>
</gene>
<dbReference type="Pfam" id="PF00579">
    <property type="entry name" value="tRNA-synt_1b"/>
    <property type="match status" value="1"/>
</dbReference>
<dbReference type="AlphaFoldDB" id="A0A1V1P9D2"/>
<name>A0A1V1P9D2_9BACT</name>
<dbReference type="SUPFAM" id="SSF52374">
    <property type="entry name" value="Nucleotidylyl transferase"/>
    <property type="match status" value="1"/>
</dbReference>
<evidence type="ECO:0000256" key="7">
    <source>
        <dbReference type="ARBA" id="ARBA00022884"/>
    </source>
</evidence>
<dbReference type="GO" id="GO:0004831">
    <property type="term" value="F:tyrosine-tRNA ligase activity"/>
    <property type="evidence" value="ECO:0007669"/>
    <property type="project" value="UniProtKB-UniRule"/>
</dbReference>
<keyword evidence="3" id="KW-0963">Cytoplasm</keyword>
<dbReference type="GO" id="GO:0005524">
    <property type="term" value="F:ATP binding"/>
    <property type="evidence" value="ECO:0007669"/>
    <property type="project" value="UniProtKB-KW"/>
</dbReference>
<dbReference type="Gene3D" id="1.10.240.10">
    <property type="entry name" value="Tyrosyl-Transfer RNA Synthetase"/>
    <property type="match status" value="1"/>
</dbReference>
<evidence type="ECO:0000256" key="8">
    <source>
        <dbReference type="ARBA" id="ARBA00022917"/>
    </source>
</evidence>
<evidence type="ECO:0000256" key="10">
    <source>
        <dbReference type="ARBA" id="ARBA00048248"/>
    </source>
</evidence>
<dbReference type="InterPro" id="IPR036986">
    <property type="entry name" value="S4_RNA-bd_sf"/>
</dbReference>
<feature type="non-terminal residue" evidence="16">
    <location>
        <position position="419"/>
    </location>
</feature>
<evidence type="ECO:0000256" key="9">
    <source>
        <dbReference type="ARBA" id="ARBA00023146"/>
    </source>
</evidence>
<comment type="catalytic activity">
    <reaction evidence="10">
        <text>tRNA(Tyr) + L-tyrosine + ATP = L-tyrosyl-tRNA(Tyr) + AMP + diphosphate + H(+)</text>
        <dbReference type="Rhea" id="RHEA:10220"/>
        <dbReference type="Rhea" id="RHEA-COMP:9706"/>
        <dbReference type="Rhea" id="RHEA-COMP:9707"/>
        <dbReference type="ChEBI" id="CHEBI:15378"/>
        <dbReference type="ChEBI" id="CHEBI:30616"/>
        <dbReference type="ChEBI" id="CHEBI:33019"/>
        <dbReference type="ChEBI" id="CHEBI:58315"/>
        <dbReference type="ChEBI" id="CHEBI:78442"/>
        <dbReference type="ChEBI" id="CHEBI:78536"/>
        <dbReference type="ChEBI" id="CHEBI:456215"/>
        <dbReference type="EC" id="6.1.1.1"/>
    </reaction>
</comment>
<keyword evidence="9 15" id="KW-0030">Aminoacyl-tRNA synthetase</keyword>
<dbReference type="PANTHER" id="PTHR11766:SF0">
    <property type="entry name" value="TYROSINE--TRNA LIGASE, MITOCHONDRIAL"/>
    <property type="match status" value="1"/>
</dbReference>
<organism evidence="16 17">
    <name type="scientific">Candidatus Magnetoglobus multicellularis str. Araruama</name>
    <dbReference type="NCBI Taxonomy" id="890399"/>
    <lineage>
        <taxon>Bacteria</taxon>
        <taxon>Pseudomonadati</taxon>
        <taxon>Thermodesulfobacteriota</taxon>
        <taxon>Desulfobacteria</taxon>
        <taxon>Desulfobacterales</taxon>
        <taxon>Desulfobacteraceae</taxon>
        <taxon>Candidatus Magnetoglobus</taxon>
    </lineage>
</organism>
<dbReference type="PRINTS" id="PR01040">
    <property type="entry name" value="TRNASYNTHTYR"/>
</dbReference>
<keyword evidence="6 15" id="KW-0067">ATP-binding</keyword>
<dbReference type="HAMAP" id="MF_02006">
    <property type="entry name" value="Tyr_tRNA_synth_type1"/>
    <property type="match status" value="1"/>
</dbReference>
<dbReference type="GO" id="GO:0006437">
    <property type="term" value="P:tyrosyl-tRNA aminoacylation"/>
    <property type="evidence" value="ECO:0007669"/>
    <property type="project" value="UniProtKB-UniRule"/>
</dbReference>
<proteinExistence type="inferred from homology"/>
<reference evidence="17" key="1">
    <citation type="submission" date="2012-11" db="EMBL/GenBank/DDBJ databases">
        <authorList>
            <person name="Lucero-Rivera Y.E."/>
            <person name="Tovar-Ramirez D."/>
        </authorList>
    </citation>
    <scope>NUCLEOTIDE SEQUENCE [LARGE SCALE GENOMIC DNA]</scope>
    <source>
        <strain evidence="17">Araruama</strain>
    </source>
</reference>
<dbReference type="InterPro" id="IPR014729">
    <property type="entry name" value="Rossmann-like_a/b/a_fold"/>
</dbReference>
<protein>
    <recommendedName>
        <fullName evidence="12 13">Tyrosine--tRNA ligase</fullName>
        <ecNumber evidence="2 13">6.1.1.1</ecNumber>
    </recommendedName>
</protein>
<keyword evidence="5 15" id="KW-0547">Nucleotide-binding</keyword>
<dbReference type="SUPFAM" id="SSF55174">
    <property type="entry name" value="Alpha-L RNA-binding motif"/>
    <property type="match status" value="1"/>
</dbReference>
<keyword evidence="8 15" id="KW-0648">Protein biosynthesis</keyword>
<dbReference type="GO" id="GO:0003723">
    <property type="term" value="F:RNA binding"/>
    <property type="evidence" value="ECO:0007669"/>
    <property type="project" value="UniProtKB-KW"/>
</dbReference>
<dbReference type="CDD" id="cd00165">
    <property type="entry name" value="S4"/>
    <property type="match status" value="1"/>
</dbReference>
<dbReference type="FunFam" id="1.10.240.10:FF:000001">
    <property type="entry name" value="Tyrosine--tRNA ligase"/>
    <property type="match status" value="1"/>
</dbReference>
<sequence length="419" mass="47513">MENVFQELKVRGFIEQSTHEEELDHLLSNKKISCYLGFDPTSDSLHVGSLVPIMALAHIQRFGHKTVVLVGGGTAMIGDPSGKTELRKMLSEKNIEHNVNSIGQQLSHFISFENEQAILVNNAEWLKTLQYIYFLRDIGRCFSVNRMLKAESYRMRLETDEGLNFIEFNYMLLQAYDFYHLYNTHNCVLQLGGNDQWGNIVAGIDLLRRKKNVSVYGITFPLITTSSGVKMGKTAKGAIWLNKNKTSPYDYFQYWVNSDDKDVVRFLLLFTFLPVDEINAMRHLSAEDLNPVKVILAYETTVIAHGINEANKAFLSAQELFGQRKIARNLLPSSQIHKQYMSPQSNIPKTEISMDKINQGIQVFELFAESGLCDSNSAAKRLIKQGGAYLNDNRINDAHKKIDVGCFIDGELKLRAGKK</sequence>
<dbReference type="FunFam" id="3.40.50.620:FF:000008">
    <property type="entry name" value="Tyrosine--tRNA ligase"/>
    <property type="match status" value="1"/>
</dbReference>
<comment type="similarity">
    <text evidence="11">Belongs to the class-I aminoacyl-tRNA synthetase family. TyrS type 1 subfamily.</text>
</comment>
<keyword evidence="4 15" id="KW-0436">Ligase</keyword>
<comment type="subcellular location">
    <subcellularLocation>
        <location evidence="1">Cytoplasm</location>
    </subcellularLocation>
</comment>
<comment type="caution">
    <text evidence="16">The sequence shown here is derived from an EMBL/GenBank/DDBJ whole genome shotgun (WGS) entry which is preliminary data.</text>
</comment>
<dbReference type="PROSITE" id="PS50889">
    <property type="entry name" value="S4"/>
    <property type="match status" value="1"/>
</dbReference>
<evidence type="ECO:0000256" key="14">
    <source>
        <dbReference type="PROSITE-ProRule" id="PRU00182"/>
    </source>
</evidence>
<evidence type="ECO:0000256" key="5">
    <source>
        <dbReference type="ARBA" id="ARBA00022741"/>
    </source>
</evidence>
<evidence type="ECO:0000256" key="13">
    <source>
        <dbReference type="NCBIfam" id="TIGR00234"/>
    </source>
</evidence>
<evidence type="ECO:0000256" key="15">
    <source>
        <dbReference type="RuleBase" id="RU363036"/>
    </source>
</evidence>
<dbReference type="InterPro" id="IPR024107">
    <property type="entry name" value="Tyr-tRNA-ligase_bac_1"/>
</dbReference>
<evidence type="ECO:0000256" key="6">
    <source>
        <dbReference type="ARBA" id="ARBA00022840"/>
    </source>
</evidence>
<evidence type="ECO:0000256" key="3">
    <source>
        <dbReference type="ARBA" id="ARBA00022490"/>
    </source>
</evidence>
<dbReference type="Gene3D" id="3.40.50.620">
    <property type="entry name" value="HUPs"/>
    <property type="match status" value="1"/>
</dbReference>